<keyword evidence="3" id="KW-0238">DNA-binding</keyword>
<dbReference type="PROSITE" id="PS50931">
    <property type="entry name" value="HTH_LYSR"/>
    <property type="match status" value="1"/>
</dbReference>
<organism evidence="6 7">
    <name type="scientific">Mesorhizobium tamadayense</name>
    <dbReference type="NCBI Taxonomy" id="425306"/>
    <lineage>
        <taxon>Bacteria</taxon>
        <taxon>Pseudomonadati</taxon>
        <taxon>Pseudomonadota</taxon>
        <taxon>Alphaproteobacteria</taxon>
        <taxon>Hyphomicrobiales</taxon>
        <taxon>Phyllobacteriaceae</taxon>
        <taxon>Mesorhizobium</taxon>
    </lineage>
</organism>
<evidence type="ECO:0000256" key="1">
    <source>
        <dbReference type="ARBA" id="ARBA00009437"/>
    </source>
</evidence>
<dbReference type="InterPro" id="IPR000847">
    <property type="entry name" value="LysR_HTH_N"/>
</dbReference>
<dbReference type="Pfam" id="PF00126">
    <property type="entry name" value="HTH_1"/>
    <property type="match status" value="1"/>
</dbReference>
<dbReference type="SUPFAM" id="SSF53850">
    <property type="entry name" value="Periplasmic binding protein-like II"/>
    <property type="match status" value="1"/>
</dbReference>
<proteinExistence type="inferred from homology"/>
<reference evidence="6 7" key="1">
    <citation type="submission" date="2018-11" db="EMBL/GenBank/DDBJ databases">
        <title>the genome of Mesorhizobium tamadayense DSM 28320.</title>
        <authorList>
            <person name="Gao J."/>
        </authorList>
    </citation>
    <scope>NUCLEOTIDE SEQUENCE [LARGE SCALE GENOMIC DNA]</scope>
    <source>
        <strain evidence="6 7">DSM 28320</strain>
    </source>
</reference>
<evidence type="ECO:0000313" key="6">
    <source>
        <dbReference type="EMBL" id="RRH96895.1"/>
    </source>
</evidence>
<accession>A0A3P3FE52</accession>
<comment type="caution">
    <text evidence="6">The sequence shown here is derived from an EMBL/GenBank/DDBJ whole genome shotgun (WGS) entry which is preliminary data.</text>
</comment>
<name>A0A3P3FE52_9HYPH</name>
<dbReference type="EMBL" id="RQXT01000029">
    <property type="protein sequence ID" value="RRH96895.1"/>
    <property type="molecule type" value="Genomic_DNA"/>
</dbReference>
<dbReference type="OrthoDB" id="9803735at2"/>
<dbReference type="GO" id="GO:0003700">
    <property type="term" value="F:DNA-binding transcription factor activity"/>
    <property type="evidence" value="ECO:0007669"/>
    <property type="project" value="InterPro"/>
</dbReference>
<evidence type="ECO:0000259" key="5">
    <source>
        <dbReference type="PROSITE" id="PS50931"/>
    </source>
</evidence>
<sequence length="296" mass="32470">MTNIDSRRLDIDGLRALRAIRQHGGVTRAAKALDLTQSAVSHKVKRMETSLGCELLDRSPGSSMFTSEGEDLLEYAVRILRLHDEALVSLAKSDVAGRILLGFTEDTTCSDLSRILGRFCRLHPQVAVRTKVRTSLVLRSMLERGELDVAIMQVFAHEVRPADVVLLRENLHWVKSRALSLEPEGAIPFLSFDDDCFCRRWALDIGQDGGAALETVFECSSAAGIVAAVNAGLGVALLSDRHTRPEMEIIASRLPAPPALAYVLRRARKARNPALESLTFEIESEISRYGGLALAV</sequence>
<comment type="similarity">
    <text evidence="1">Belongs to the LysR transcriptional regulatory family.</text>
</comment>
<dbReference type="AlphaFoldDB" id="A0A3P3FE52"/>
<dbReference type="InterPro" id="IPR050176">
    <property type="entry name" value="LTTR"/>
</dbReference>
<dbReference type="PANTHER" id="PTHR30579">
    <property type="entry name" value="TRANSCRIPTIONAL REGULATOR"/>
    <property type="match status" value="1"/>
</dbReference>
<keyword evidence="7" id="KW-1185">Reference proteome</keyword>
<dbReference type="Gene3D" id="3.40.190.10">
    <property type="entry name" value="Periplasmic binding protein-like II"/>
    <property type="match status" value="2"/>
</dbReference>
<dbReference type="InterPro" id="IPR036388">
    <property type="entry name" value="WH-like_DNA-bd_sf"/>
</dbReference>
<keyword evidence="4" id="KW-0804">Transcription</keyword>
<dbReference type="GO" id="GO:0003677">
    <property type="term" value="F:DNA binding"/>
    <property type="evidence" value="ECO:0007669"/>
    <property type="project" value="UniProtKB-KW"/>
</dbReference>
<protein>
    <submittedName>
        <fullName evidence="6">LysR family transcriptional regulator</fullName>
    </submittedName>
</protein>
<keyword evidence="2" id="KW-0805">Transcription regulation</keyword>
<dbReference type="RefSeq" id="WP_125002408.1">
    <property type="nucleotide sequence ID" value="NZ_RQXT01000029.1"/>
</dbReference>
<dbReference type="InterPro" id="IPR005119">
    <property type="entry name" value="LysR_subst-bd"/>
</dbReference>
<evidence type="ECO:0000256" key="3">
    <source>
        <dbReference type="ARBA" id="ARBA00023125"/>
    </source>
</evidence>
<evidence type="ECO:0000313" key="7">
    <source>
        <dbReference type="Proteomes" id="UP000273786"/>
    </source>
</evidence>
<dbReference type="PANTHER" id="PTHR30579:SF7">
    <property type="entry name" value="HTH-TYPE TRANSCRIPTIONAL REGULATOR LRHA-RELATED"/>
    <property type="match status" value="1"/>
</dbReference>
<dbReference type="Proteomes" id="UP000273786">
    <property type="component" value="Unassembled WGS sequence"/>
</dbReference>
<gene>
    <name evidence="6" type="ORF">EH240_21630</name>
</gene>
<dbReference type="Gene3D" id="1.10.10.10">
    <property type="entry name" value="Winged helix-like DNA-binding domain superfamily/Winged helix DNA-binding domain"/>
    <property type="match status" value="1"/>
</dbReference>
<feature type="domain" description="HTH lysR-type" evidence="5">
    <location>
        <begin position="9"/>
        <end position="66"/>
    </location>
</feature>
<dbReference type="PRINTS" id="PR00039">
    <property type="entry name" value="HTHLYSR"/>
</dbReference>
<dbReference type="SUPFAM" id="SSF46785">
    <property type="entry name" value="Winged helix' DNA-binding domain"/>
    <property type="match status" value="1"/>
</dbReference>
<evidence type="ECO:0000256" key="4">
    <source>
        <dbReference type="ARBA" id="ARBA00023163"/>
    </source>
</evidence>
<dbReference type="InterPro" id="IPR036390">
    <property type="entry name" value="WH_DNA-bd_sf"/>
</dbReference>
<evidence type="ECO:0000256" key="2">
    <source>
        <dbReference type="ARBA" id="ARBA00023015"/>
    </source>
</evidence>
<dbReference type="Pfam" id="PF03466">
    <property type="entry name" value="LysR_substrate"/>
    <property type="match status" value="1"/>
</dbReference>